<dbReference type="InParanoid" id="A0A3Q7HJW3"/>
<reference evidence="11" key="1">
    <citation type="journal article" date="2012" name="Nature">
        <title>The tomato genome sequence provides insights into fleshy fruit evolution.</title>
        <authorList>
            <consortium name="Tomato Genome Consortium"/>
        </authorList>
    </citation>
    <scope>NUCLEOTIDE SEQUENCE [LARGE SCALE GENOMIC DNA]</scope>
    <source>
        <strain evidence="11">cv. Heinz 1706</strain>
    </source>
</reference>
<dbReference type="GO" id="GO:0017004">
    <property type="term" value="P:cytochrome complex assembly"/>
    <property type="evidence" value="ECO:0007669"/>
    <property type="project" value="UniProtKB-KW"/>
</dbReference>
<dbReference type="InterPro" id="IPR009068">
    <property type="entry name" value="uS15_NS1_RNA-bd_sf"/>
</dbReference>
<sequence length="224" mass="26239">MSSRQAAMVKLVDTLLLESRLLVTRWVTSGHFPLSDLYESLIFLSWSFSIINIIPYFKKIKITRPSAIFTQVVNNARKYDDIGIHNPFMSQLIQQLDYWSYRVISLGFTFLTTGILSVAVWANEAWGSYWNWEPKETWAFINWIVFSIYLHTQTNRNSQSPNSAILASIGFLIIWICYFGFNFTNKIRRLTSHLALHKKDYLSQRGLKKILGKRQRLRAYVVKK</sequence>
<dbReference type="EnsemblPlants" id="Solyc08g022215.1.1">
    <property type="protein sequence ID" value="Solyc08g022215.1.1"/>
    <property type="gene ID" value="Solyc08g022215.1"/>
</dbReference>
<evidence type="ECO:0000256" key="4">
    <source>
        <dbReference type="ARBA" id="ARBA00022748"/>
    </source>
</evidence>
<keyword evidence="12" id="KW-1185">Reference proteome</keyword>
<keyword evidence="7 9" id="KW-0472">Membrane</keyword>
<comment type="subcellular location">
    <subcellularLocation>
        <location evidence="1">Membrane</location>
        <topology evidence="1">Multi-pass membrane protein</topology>
    </subcellularLocation>
</comment>
<dbReference type="Gene3D" id="1.10.287.10">
    <property type="entry name" value="S15/NS1, RNA-binding"/>
    <property type="match status" value="1"/>
</dbReference>
<evidence type="ECO:0000256" key="3">
    <source>
        <dbReference type="ARBA" id="ARBA00022692"/>
    </source>
</evidence>
<comment type="similarity">
    <text evidence="2">Belongs to the universal ribosomal protein uS15 family.</text>
</comment>
<protein>
    <recommendedName>
        <fullName evidence="10">Cytochrome c assembly protein domain-containing protein</fullName>
    </recommendedName>
</protein>
<feature type="transmembrane region" description="Helical" evidence="9">
    <location>
        <begin position="99"/>
        <end position="122"/>
    </location>
</feature>
<evidence type="ECO:0000313" key="12">
    <source>
        <dbReference type="Proteomes" id="UP000004994"/>
    </source>
</evidence>
<accession>A0A3Q7HJW3</accession>
<proteinExistence type="inferred from homology"/>
<dbReference type="GO" id="GO:0006412">
    <property type="term" value="P:translation"/>
    <property type="evidence" value="ECO:0007669"/>
    <property type="project" value="InterPro"/>
</dbReference>
<dbReference type="GO" id="GO:0003735">
    <property type="term" value="F:structural constituent of ribosome"/>
    <property type="evidence" value="ECO:0007669"/>
    <property type="project" value="InterPro"/>
</dbReference>
<dbReference type="AlphaFoldDB" id="A0A3Q7HJW3"/>
<dbReference type="PaxDb" id="4081-Solyc08g022180.1.1"/>
<dbReference type="GO" id="GO:0020037">
    <property type="term" value="F:heme binding"/>
    <property type="evidence" value="ECO:0007669"/>
    <property type="project" value="InterPro"/>
</dbReference>
<dbReference type="STRING" id="4081.A0A3Q7HJW3"/>
<feature type="domain" description="Cytochrome c assembly protein" evidence="10">
    <location>
        <begin position="87"/>
        <end position="186"/>
    </location>
</feature>
<dbReference type="PANTHER" id="PTHR30071:SF1">
    <property type="entry name" value="CYTOCHROME B_B6 PROTEIN-RELATED"/>
    <property type="match status" value="1"/>
</dbReference>
<dbReference type="PROSITE" id="PS00362">
    <property type="entry name" value="RIBOSOMAL_S15"/>
    <property type="match status" value="1"/>
</dbReference>
<reference evidence="11" key="2">
    <citation type="submission" date="2019-01" db="UniProtKB">
        <authorList>
            <consortium name="EnsemblPlants"/>
        </authorList>
    </citation>
    <scope>IDENTIFICATION</scope>
    <source>
        <strain evidence="11">cv. Heinz 1706</strain>
    </source>
</reference>
<dbReference type="InterPro" id="IPR000589">
    <property type="entry name" value="Ribosomal_uS15"/>
</dbReference>
<dbReference type="CDD" id="cd00677">
    <property type="entry name" value="S15_NS1_EPRS_RNA-bind"/>
    <property type="match status" value="1"/>
</dbReference>
<evidence type="ECO:0000256" key="6">
    <source>
        <dbReference type="ARBA" id="ARBA00022989"/>
    </source>
</evidence>
<dbReference type="OMA" id="SWTFSIF"/>
<organism evidence="11">
    <name type="scientific">Solanum lycopersicum</name>
    <name type="common">Tomato</name>
    <name type="synonym">Lycopersicon esculentum</name>
    <dbReference type="NCBI Taxonomy" id="4081"/>
    <lineage>
        <taxon>Eukaryota</taxon>
        <taxon>Viridiplantae</taxon>
        <taxon>Streptophyta</taxon>
        <taxon>Embryophyta</taxon>
        <taxon>Tracheophyta</taxon>
        <taxon>Spermatophyta</taxon>
        <taxon>Magnoliopsida</taxon>
        <taxon>eudicotyledons</taxon>
        <taxon>Gunneridae</taxon>
        <taxon>Pentapetalae</taxon>
        <taxon>asterids</taxon>
        <taxon>lamiids</taxon>
        <taxon>Solanales</taxon>
        <taxon>Solanaceae</taxon>
        <taxon>Solanoideae</taxon>
        <taxon>Solaneae</taxon>
        <taxon>Solanum</taxon>
        <taxon>Solanum subgen. Lycopersicon</taxon>
    </lineage>
</organism>
<dbReference type="InterPro" id="IPR045062">
    <property type="entry name" value="Cyt_c_biogenesis_CcsA/CcmC"/>
</dbReference>
<evidence type="ECO:0000259" key="10">
    <source>
        <dbReference type="Pfam" id="PF01578"/>
    </source>
</evidence>
<evidence type="ECO:0000256" key="8">
    <source>
        <dbReference type="ARBA" id="ARBA00023274"/>
    </source>
</evidence>
<dbReference type="InterPro" id="IPR002541">
    <property type="entry name" value="Cyt_c_assembly"/>
</dbReference>
<evidence type="ECO:0000313" key="11">
    <source>
        <dbReference type="EnsemblPlants" id="Solyc08g022215.1.1"/>
    </source>
</evidence>
<evidence type="ECO:0000256" key="5">
    <source>
        <dbReference type="ARBA" id="ARBA00022980"/>
    </source>
</evidence>
<keyword evidence="8" id="KW-0687">Ribonucleoprotein</keyword>
<keyword evidence="5" id="KW-0689">Ribosomal protein</keyword>
<dbReference type="Pfam" id="PF01578">
    <property type="entry name" value="Cytochrom_C_asm"/>
    <property type="match status" value="1"/>
</dbReference>
<evidence type="ECO:0000256" key="2">
    <source>
        <dbReference type="ARBA" id="ARBA00008434"/>
    </source>
</evidence>
<keyword evidence="4" id="KW-0201">Cytochrome c-type biogenesis</keyword>
<dbReference type="Proteomes" id="UP000004994">
    <property type="component" value="Chromosome 8"/>
</dbReference>
<name>A0A3Q7HJW3_SOLLC</name>
<keyword evidence="6 9" id="KW-1133">Transmembrane helix</keyword>
<evidence type="ECO:0000256" key="1">
    <source>
        <dbReference type="ARBA" id="ARBA00004141"/>
    </source>
</evidence>
<dbReference type="PANTHER" id="PTHR30071">
    <property type="entry name" value="HEME EXPORTER PROTEIN C"/>
    <property type="match status" value="1"/>
</dbReference>
<dbReference type="GO" id="GO:1990904">
    <property type="term" value="C:ribonucleoprotein complex"/>
    <property type="evidence" value="ECO:0007669"/>
    <property type="project" value="UniProtKB-KW"/>
</dbReference>
<dbReference type="GO" id="GO:0005840">
    <property type="term" value="C:ribosome"/>
    <property type="evidence" value="ECO:0007669"/>
    <property type="project" value="UniProtKB-KW"/>
</dbReference>
<dbReference type="Gramene" id="Solyc08g022215.1.1">
    <property type="protein sequence ID" value="Solyc08g022215.1.1"/>
    <property type="gene ID" value="Solyc08g022215.1"/>
</dbReference>
<feature type="transmembrane region" description="Helical" evidence="9">
    <location>
        <begin position="164"/>
        <end position="181"/>
    </location>
</feature>
<dbReference type="GO" id="GO:0016020">
    <property type="term" value="C:membrane"/>
    <property type="evidence" value="ECO:0007669"/>
    <property type="project" value="UniProtKB-SubCell"/>
</dbReference>
<evidence type="ECO:0000256" key="7">
    <source>
        <dbReference type="ARBA" id="ARBA00023136"/>
    </source>
</evidence>
<evidence type="ECO:0000256" key="9">
    <source>
        <dbReference type="SAM" id="Phobius"/>
    </source>
</evidence>
<dbReference type="SUPFAM" id="SSF47060">
    <property type="entry name" value="S15/NS1 RNA-binding domain"/>
    <property type="match status" value="1"/>
</dbReference>
<keyword evidence="3 9" id="KW-0812">Transmembrane</keyword>